<keyword evidence="8" id="KW-1185">Reference proteome</keyword>
<feature type="domain" description="Molybdopterin oxidoreductase" evidence="5">
    <location>
        <begin position="82"/>
        <end position="524"/>
    </location>
</feature>
<sequence length="763" mass="85692">MPAPVPFDPQDIANAKYEERPVREGVTTKRTICASCDIACSVVTESMKGRVVKVRSSDNPIFRDNICMKGIVAPKGFAHPSRILHPLKRVGERGSGKWEQVTWEEAMTDIGTRLKKIIAEHGPEAWAVSTSQWNTGTDHGLGRRIMNHVGSPNWISGVALCAGNTAAVSKFTYGWFPMGDFNNTKCIVLMGHNPRRHSWTPMYTYIRAAQARGAKLIVMDPRRSSSAERADIWLPLKVGSDAAMMFGWLKVIIDEELYDKDFVANWTIGFEDLKKRVDEFPLERVAKLTGCEPEMIAKAARMYATEGPSVIPWTPITDMQRNSTSGIRLQGILRSICGYIDVPGGETLQGFNPDIIPESDIEMHHVLSDEQKAKQLGSKNHPAFTYRGQAAFSEPMKRVYGREYSNIATGSYMATPSETFRAMAGEGEYPVKAFFFLGNNPLMSYANMPLILKAMMNQDLIVAHEQFMTPSAQLADYIMPADSWLERPLIHDMFAWLSTVRFSEKSMEPPGECKSTFEFWKHIAGALDRPELVPWDTLEDFYDYRVAATGMSFAELVKSTDVHFKMPEFRQYEKRGFATPSGKVELKSSVLESLGFDPLPYFREDPPEDKDYPLKMFTGVREDGFFQTAHRHIPEMRKRHPEPEAFLSPGTAGRLGLAEGDWVYVENKLGRIKAKLAIKDAMPDELVRVPHGWWKPEMQQGAGQLSGAHDYADAQLCRDDDDYLDLEQGIPHIKGIPCRVVPVTADAQVTTSSKARPVMEPAE</sequence>
<evidence type="ECO:0000256" key="3">
    <source>
        <dbReference type="ARBA" id="ARBA00023004"/>
    </source>
</evidence>
<dbReference type="InterPro" id="IPR006657">
    <property type="entry name" value="MoPterin_dinucl-bd_dom"/>
</dbReference>
<dbReference type="InterPro" id="IPR050612">
    <property type="entry name" value="Prok_Mopterin_Oxidored"/>
</dbReference>
<feature type="domain" description="Molybdopterin dinucleotide-binding" evidence="6">
    <location>
        <begin position="617"/>
        <end position="700"/>
    </location>
</feature>
<proteinExistence type="inferred from homology"/>
<dbReference type="GO" id="GO:0018818">
    <property type="term" value="F:acetylene hydratase activity"/>
    <property type="evidence" value="ECO:0007669"/>
    <property type="project" value="InterPro"/>
</dbReference>
<reference evidence="7 8" key="1">
    <citation type="journal article" date="2016" name="Int. J. Syst. Evol. Microbiol.">
        <title>Pyruvatibacter mobilis gen. nov., sp. nov., a marine bacterium from the culture broth of Picochlorum sp. 122.</title>
        <authorList>
            <person name="Wang G."/>
            <person name="Tang M."/>
            <person name="Wu H."/>
            <person name="Dai S."/>
            <person name="Li T."/>
            <person name="Chen C."/>
            <person name="He H."/>
            <person name="Fan J."/>
            <person name="Xiang W."/>
            <person name="Li X."/>
        </authorList>
    </citation>
    <scope>NUCLEOTIDE SEQUENCE [LARGE SCALE GENOMIC DNA]</scope>
    <source>
        <strain evidence="7 8">GYP-11</strain>
    </source>
</reference>
<dbReference type="PANTHER" id="PTHR43742">
    <property type="entry name" value="TRIMETHYLAMINE-N-OXIDE REDUCTASE"/>
    <property type="match status" value="1"/>
</dbReference>
<dbReference type="EMBL" id="WXYQ01000004">
    <property type="protein sequence ID" value="NBG94881.1"/>
    <property type="molecule type" value="Genomic_DNA"/>
</dbReference>
<dbReference type="InterPro" id="IPR009010">
    <property type="entry name" value="Asp_de-COase-like_dom_sf"/>
</dbReference>
<evidence type="ECO:0000313" key="7">
    <source>
        <dbReference type="EMBL" id="NBG94881.1"/>
    </source>
</evidence>
<dbReference type="SUPFAM" id="SSF53706">
    <property type="entry name" value="Formate dehydrogenase/DMSO reductase, domains 1-3"/>
    <property type="match status" value="1"/>
</dbReference>
<keyword evidence="4" id="KW-0411">Iron-sulfur</keyword>
<evidence type="ECO:0000313" key="8">
    <source>
        <dbReference type="Proteomes" id="UP000470384"/>
    </source>
</evidence>
<evidence type="ECO:0000259" key="6">
    <source>
        <dbReference type="Pfam" id="PF01568"/>
    </source>
</evidence>
<dbReference type="PANTHER" id="PTHR43742:SF6">
    <property type="entry name" value="OXIDOREDUCTASE YYAE-RELATED"/>
    <property type="match status" value="1"/>
</dbReference>
<dbReference type="CDD" id="cd02781">
    <property type="entry name" value="MopB_CT_Acetylene-hydratase"/>
    <property type="match status" value="1"/>
</dbReference>
<dbReference type="InterPro" id="IPR006656">
    <property type="entry name" value="Mopterin_OxRdtase"/>
</dbReference>
<organism evidence="7 8">
    <name type="scientific">Pyruvatibacter mobilis</name>
    <dbReference type="NCBI Taxonomy" id="1712261"/>
    <lineage>
        <taxon>Bacteria</taxon>
        <taxon>Pseudomonadati</taxon>
        <taxon>Pseudomonadota</taxon>
        <taxon>Alphaproteobacteria</taxon>
        <taxon>Hyphomicrobiales</taxon>
        <taxon>Parvibaculaceae</taxon>
        <taxon>Pyruvatibacter</taxon>
    </lineage>
</organism>
<dbReference type="Gene3D" id="2.40.40.20">
    <property type="match status" value="1"/>
</dbReference>
<dbReference type="GO" id="GO:0016491">
    <property type="term" value="F:oxidoreductase activity"/>
    <property type="evidence" value="ECO:0007669"/>
    <property type="project" value="InterPro"/>
</dbReference>
<dbReference type="AlphaFoldDB" id="A0A845Q9W2"/>
<name>A0A845Q9W2_9HYPH</name>
<dbReference type="Pfam" id="PF01568">
    <property type="entry name" value="Molydop_binding"/>
    <property type="match status" value="1"/>
</dbReference>
<accession>A0A845Q9W2</accession>
<dbReference type="RefSeq" id="WP_160586943.1">
    <property type="nucleotide sequence ID" value="NZ_BMHN01000001.1"/>
</dbReference>
<dbReference type="GO" id="GO:0046872">
    <property type="term" value="F:metal ion binding"/>
    <property type="evidence" value="ECO:0007669"/>
    <property type="project" value="UniProtKB-KW"/>
</dbReference>
<keyword evidence="2" id="KW-0479">Metal-binding</keyword>
<comment type="similarity">
    <text evidence="1">Belongs to the prokaryotic molybdopterin-containing oxidoreductase family.</text>
</comment>
<dbReference type="Gene3D" id="3.40.228.10">
    <property type="entry name" value="Dimethylsulfoxide Reductase, domain 2"/>
    <property type="match status" value="1"/>
</dbReference>
<dbReference type="Gene3D" id="2.20.25.90">
    <property type="entry name" value="ADC-like domains"/>
    <property type="match status" value="1"/>
</dbReference>
<evidence type="ECO:0000259" key="5">
    <source>
        <dbReference type="Pfam" id="PF00384"/>
    </source>
</evidence>
<dbReference type="SUPFAM" id="SSF50692">
    <property type="entry name" value="ADC-like"/>
    <property type="match status" value="1"/>
</dbReference>
<dbReference type="GO" id="GO:0043546">
    <property type="term" value="F:molybdopterin cofactor binding"/>
    <property type="evidence" value="ECO:0007669"/>
    <property type="project" value="InterPro"/>
</dbReference>
<gene>
    <name evidence="7" type="ORF">GTQ45_03955</name>
</gene>
<dbReference type="Pfam" id="PF00384">
    <property type="entry name" value="Molybdopterin"/>
    <property type="match status" value="1"/>
</dbReference>
<evidence type="ECO:0000256" key="4">
    <source>
        <dbReference type="ARBA" id="ARBA00023014"/>
    </source>
</evidence>
<evidence type="ECO:0000256" key="2">
    <source>
        <dbReference type="ARBA" id="ARBA00022723"/>
    </source>
</evidence>
<comment type="caution">
    <text evidence="7">The sequence shown here is derived from an EMBL/GenBank/DDBJ whole genome shotgun (WGS) entry which is preliminary data.</text>
</comment>
<evidence type="ECO:0000256" key="1">
    <source>
        <dbReference type="ARBA" id="ARBA00010312"/>
    </source>
</evidence>
<dbReference type="Gene3D" id="3.40.50.740">
    <property type="match status" value="1"/>
</dbReference>
<dbReference type="GO" id="GO:0051536">
    <property type="term" value="F:iron-sulfur cluster binding"/>
    <property type="evidence" value="ECO:0007669"/>
    <property type="project" value="UniProtKB-KW"/>
</dbReference>
<dbReference type="OrthoDB" id="9810782at2"/>
<dbReference type="GeneID" id="300655791"/>
<dbReference type="Proteomes" id="UP000470384">
    <property type="component" value="Unassembled WGS sequence"/>
</dbReference>
<dbReference type="InterPro" id="IPR037949">
    <property type="entry name" value="MopB_CT_Acetylene-hydratase"/>
</dbReference>
<protein>
    <submittedName>
        <fullName evidence="7">Molybdopterin-dependent oxidoreductase</fullName>
    </submittedName>
</protein>
<keyword evidence="3" id="KW-0408">Iron</keyword>